<dbReference type="EMBL" id="BOQP01000017">
    <property type="protein sequence ID" value="GIM73852.1"/>
    <property type="molecule type" value="Genomic_DNA"/>
</dbReference>
<evidence type="ECO:0000256" key="4">
    <source>
        <dbReference type="ARBA" id="ARBA00022833"/>
    </source>
</evidence>
<dbReference type="GO" id="GO:0046872">
    <property type="term" value="F:metal ion binding"/>
    <property type="evidence" value="ECO:0007669"/>
    <property type="project" value="UniProtKB-KW"/>
</dbReference>
<evidence type="ECO:0000259" key="5">
    <source>
        <dbReference type="SMART" id="SM00849"/>
    </source>
</evidence>
<keyword evidence="2" id="KW-0479">Metal-binding</keyword>
<dbReference type="CDD" id="cd16277">
    <property type="entry name" value="metallo-hydrolase-like_MBL-fold"/>
    <property type="match status" value="1"/>
</dbReference>
<dbReference type="Proteomes" id="UP000680865">
    <property type="component" value="Unassembled WGS sequence"/>
</dbReference>
<feature type="domain" description="Metallo-beta-lactamase" evidence="5">
    <location>
        <begin position="56"/>
        <end position="269"/>
    </location>
</feature>
<dbReference type="PANTHER" id="PTHR42978:SF6">
    <property type="entry name" value="QUORUM-QUENCHING LACTONASE YTNP-RELATED"/>
    <property type="match status" value="1"/>
</dbReference>
<comment type="caution">
    <text evidence="6">The sequence shown here is derived from an EMBL/GenBank/DDBJ whole genome shotgun (WGS) entry which is preliminary data.</text>
</comment>
<evidence type="ECO:0000256" key="1">
    <source>
        <dbReference type="ARBA" id="ARBA00007749"/>
    </source>
</evidence>
<evidence type="ECO:0000256" key="2">
    <source>
        <dbReference type="ARBA" id="ARBA00022723"/>
    </source>
</evidence>
<dbReference type="InterPro" id="IPR036866">
    <property type="entry name" value="RibonucZ/Hydroxyglut_hydro"/>
</dbReference>
<dbReference type="Gene3D" id="3.60.15.10">
    <property type="entry name" value="Ribonuclease Z/Hydroxyacylglutathione hydrolase-like"/>
    <property type="match status" value="1"/>
</dbReference>
<protein>
    <submittedName>
        <fullName evidence="6">MBL fold metallo-hydrolase</fullName>
    </submittedName>
</protein>
<keyword evidence="3" id="KW-0378">Hydrolase</keyword>
<dbReference type="GO" id="GO:0016787">
    <property type="term" value="F:hydrolase activity"/>
    <property type="evidence" value="ECO:0007669"/>
    <property type="project" value="UniProtKB-KW"/>
</dbReference>
<proteinExistence type="inferred from homology"/>
<comment type="similarity">
    <text evidence="1">Belongs to the metallo-beta-lactamase superfamily.</text>
</comment>
<dbReference type="Pfam" id="PF00753">
    <property type="entry name" value="Lactamase_B"/>
    <property type="match status" value="1"/>
</dbReference>
<gene>
    <name evidence="6" type="ORF">Aco04nite_37450</name>
</gene>
<name>A0A919SK19_9ACTN</name>
<reference evidence="6" key="1">
    <citation type="submission" date="2021-03" db="EMBL/GenBank/DDBJ databases">
        <title>Whole genome shotgun sequence of Actinoplanes consettensis NBRC 14913.</title>
        <authorList>
            <person name="Komaki H."/>
            <person name="Tamura T."/>
        </authorList>
    </citation>
    <scope>NUCLEOTIDE SEQUENCE</scope>
    <source>
        <strain evidence="6">NBRC 14913</strain>
    </source>
</reference>
<dbReference type="PANTHER" id="PTHR42978">
    <property type="entry name" value="QUORUM-QUENCHING LACTONASE YTNP-RELATED-RELATED"/>
    <property type="match status" value="1"/>
</dbReference>
<dbReference type="SMART" id="SM00849">
    <property type="entry name" value="Lactamase_B"/>
    <property type="match status" value="1"/>
</dbReference>
<sequence>MNDMKLGDVTVLRVEESDGPIMAAGAFFPDLPAAAWEEQRAVLVPDHLDGEMVRAAMQTWVLRSEGRTVLIDTAVGNDKVRPAVAAWDHLDIDFLGRLAAVGVHPDDVDLVVNTHLHVDHVGWNTRLVGGEWVPTFPNATYLMPEVDFAYWNPANNPAIEGGVNENAYADSIAPVHAAGQVRLWRDAYRIDGNLRLEAAPGHTPGHGVVVLESGGDRALFAADILHTPLQLPHPEHASCFCDDPAQALTTRRRLLDWAADNRALVLPAHFSGAHALEIERAGGAYAVKSWA</sequence>
<keyword evidence="4" id="KW-0862">Zinc</keyword>
<evidence type="ECO:0000313" key="7">
    <source>
        <dbReference type="Proteomes" id="UP000680865"/>
    </source>
</evidence>
<evidence type="ECO:0000256" key="3">
    <source>
        <dbReference type="ARBA" id="ARBA00022801"/>
    </source>
</evidence>
<dbReference type="AlphaFoldDB" id="A0A919SK19"/>
<accession>A0A919SK19</accession>
<dbReference type="InterPro" id="IPR001279">
    <property type="entry name" value="Metallo-B-lactamas"/>
</dbReference>
<organism evidence="6 7">
    <name type="scientific">Winogradskya consettensis</name>
    <dbReference type="NCBI Taxonomy" id="113560"/>
    <lineage>
        <taxon>Bacteria</taxon>
        <taxon>Bacillati</taxon>
        <taxon>Actinomycetota</taxon>
        <taxon>Actinomycetes</taxon>
        <taxon>Micromonosporales</taxon>
        <taxon>Micromonosporaceae</taxon>
        <taxon>Winogradskya</taxon>
    </lineage>
</organism>
<dbReference type="SUPFAM" id="SSF56281">
    <property type="entry name" value="Metallo-hydrolase/oxidoreductase"/>
    <property type="match status" value="1"/>
</dbReference>
<evidence type="ECO:0000313" key="6">
    <source>
        <dbReference type="EMBL" id="GIM73852.1"/>
    </source>
</evidence>
<keyword evidence="7" id="KW-1185">Reference proteome</keyword>
<dbReference type="InterPro" id="IPR051013">
    <property type="entry name" value="MBL_superfamily_lactonases"/>
</dbReference>